<keyword evidence="2" id="KW-0472">Membrane</keyword>
<feature type="compositionally biased region" description="Acidic residues" evidence="1">
    <location>
        <begin position="108"/>
        <end position="145"/>
    </location>
</feature>
<evidence type="ECO:0000256" key="1">
    <source>
        <dbReference type="SAM" id="MobiDB-lite"/>
    </source>
</evidence>
<evidence type="ECO:0000313" key="3">
    <source>
        <dbReference type="EMBL" id="OGG96718.1"/>
    </source>
</evidence>
<feature type="transmembrane region" description="Helical" evidence="2">
    <location>
        <begin position="241"/>
        <end position="263"/>
    </location>
</feature>
<gene>
    <name evidence="3" type="ORF">A2527_03955</name>
</gene>
<dbReference type="STRING" id="1817772.A2527_03955"/>
<dbReference type="Proteomes" id="UP000178449">
    <property type="component" value="Unassembled WGS sequence"/>
</dbReference>
<comment type="caution">
    <text evidence="3">The sequence shown here is derived from an EMBL/GenBank/DDBJ whole genome shotgun (WGS) entry which is preliminary data.</text>
</comment>
<sequence length="419" mass="46496">MQIVCQHCSHKFESSTPKGVILRCPSCSKPTGGGEKIQEVICENCGTHYAIPTKKFSDGKLALVCKKCDHHFEVVLNSTKAGTKADPEEADLALDEDDLDLGEADLTLDEDEGDLDLGDSELDLNDADESDLVDSSDFEEEDELFTDPLANLDEEEELNDSENLDDEESLEPVPFDLDLNDEEDDFTFEPPETDLDDDFSLSPEDQLTSVERGLFLGGDAGMPELMVELDRSDRPHKKSRAPFWAFVGVVFSAVLVAGAYLAFNHPELLNEYVELPPALHQPRQAIQLTLVEPLKGRWIENSLAGRFFVLEGQVKSFYPEGTKLEQVQLGGRLYGEGDRLLAQSTNLASRRLSTRQLSGWSLEKLEAFTSLKPGDKGPELDPNKPMWFQILFLSPKGSITKLEAQIDAFVVDGQPVQVE</sequence>
<proteinExistence type="predicted"/>
<reference evidence="3 4" key="1">
    <citation type="journal article" date="2016" name="Nat. Commun.">
        <title>Thousands of microbial genomes shed light on interconnected biogeochemical processes in an aquifer system.</title>
        <authorList>
            <person name="Anantharaman K."/>
            <person name="Brown C.T."/>
            <person name="Hug L.A."/>
            <person name="Sharon I."/>
            <person name="Castelle C.J."/>
            <person name="Probst A.J."/>
            <person name="Thomas B.C."/>
            <person name="Singh A."/>
            <person name="Wilkins M.J."/>
            <person name="Karaoz U."/>
            <person name="Brodie E.L."/>
            <person name="Williams K.H."/>
            <person name="Hubbard S.S."/>
            <person name="Banfield J.F."/>
        </authorList>
    </citation>
    <scope>NUCLEOTIDE SEQUENCE [LARGE SCALE GENOMIC DNA]</scope>
</reference>
<evidence type="ECO:0000313" key="4">
    <source>
        <dbReference type="Proteomes" id="UP000178449"/>
    </source>
</evidence>
<feature type="region of interest" description="Disordered" evidence="1">
    <location>
        <begin position="108"/>
        <end position="174"/>
    </location>
</feature>
<organism evidence="3 4">
    <name type="scientific">Candidatus Lambdaproteobacteria bacterium RIFOXYD2_FULL_50_16</name>
    <dbReference type="NCBI Taxonomy" id="1817772"/>
    <lineage>
        <taxon>Bacteria</taxon>
        <taxon>Pseudomonadati</taxon>
        <taxon>Pseudomonadota</taxon>
        <taxon>Candidatus Lambdaproteobacteria</taxon>
    </lineage>
</organism>
<accession>A0A1F6GF75</accession>
<feature type="compositionally biased region" description="Acidic residues" evidence="1">
    <location>
        <begin position="152"/>
        <end position="170"/>
    </location>
</feature>
<name>A0A1F6GF75_9PROT</name>
<evidence type="ECO:0000256" key="2">
    <source>
        <dbReference type="SAM" id="Phobius"/>
    </source>
</evidence>
<protein>
    <submittedName>
        <fullName evidence="3">Uncharacterized protein</fullName>
    </submittedName>
</protein>
<dbReference type="EMBL" id="MFNE01000010">
    <property type="protein sequence ID" value="OGG96718.1"/>
    <property type="molecule type" value="Genomic_DNA"/>
</dbReference>
<dbReference type="AlphaFoldDB" id="A0A1F6GF75"/>
<keyword evidence="2" id="KW-1133">Transmembrane helix</keyword>
<keyword evidence="2" id="KW-0812">Transmembrane</keyword>